<dbReference type="RefSeq" id="XP_058325429.1">
    <property type="nucleotide sequence ID" value="XM_058479906.1"/>
</dbReference>
<dbReference type="Proteomes" id="UP001150941">
    <property type="component" value="Unassembled WGS sequence"/>
</dbReference>
<evidence type="ECO:0000256" key="3">
    <source>
        <dbReference type="SAM" id="MobiDB-lite"/>
    </source>
</evidence>
<evidence type="ECO:0008006" key="6">
    <source>
        <dbReference type="Google" id="ProtNLM"/>
    </source>
</evidence>
<dbReference type="PANTHER" id="PTHR40621">
    <property type="entry name" value="TRANSCRIPTION FACTOR KAPC-RELATED"/>
    <property type="match status" value="1"/>
</dbReference>
<feature type="compositionally biased region" description="Polar residues" evidence="3">
    <location>
        <begin position="219"/>
        <end position="234"/>
    </location>
</feature>
<sequence>MKKVFTFLPGHRLEKDKKDPPEEKGRFTAKRREQVRRAQRTHRERKEQYVRSLETEVLRLRSSEMNLQVQTEHLHNHISILQAILETNGLEYPVAPYDRETLGPPDAYSAASSAALEGSPAARQQILKTSSTPDDIPVGSVALQPTIGNGLGQWGNTTERLCDKDLNEVGIEFVLALENPCLPHLEPLPNEGNGHALTATMSLTRLPAPHLHADGQGHGTANSQNSPRNCPNQGSAQAIRNSSVIFNNLLALSHEIIFDEEISPIQAWSCIIQQPWAPQLEIRKIKELGELLLQYITCHGFGAVLSRDAFNDSINSFASSVQSQF</sequence>
<evidence type="ECO:0000313" key="4">
    <source>
        <dbReference type="EMBL" id="KAJ5214932.1"/>
    </source>
</evidence>
<feature type="region of interest" description="Disordered" evidence="3">
    <location>
        <begin position="212"/>
        <end position="234"/>
    </location>
</feature>
<reference evidence="4" key="2">
    <citation type="journal article" date="2023" name="IMA Fungus">
        <title>Comparative genomic study of the Penicillium genus elucidates a diverse pangenome and 15 lateral gene transfer events.</title>
        <authorList>
            <person name="Petersen C."/>
            <person name="Sorensen T."/>
            <person name="Nielsen M.R."/>
            <person name="Sondergaard T.E."/>
            <person name="Sorensen J.L."/>
            <person name="Fitzpatrick D.A."/>
            <person name="Frisvad J.C."/>
            <person name="Nielsen K.L."/>
        </authorList>
    </citation>
    <scope>NUCLEOTIDE SEQUENCE</scope>
    <source>
        <strain evidence="4">IBT 19713</strain>
    </source>
</reference>
<comment type="caution">
    <text evidence="4">The sequence shown here is derived from an EMBL/GenBank/DDBJ whole genome shotgun (WGS) entry which is preliminary data.</text>
</comment>
<evidence type="ECO:0000256" key="1">
    <source>
        <dbReference type="ARBA" id="ARBA00004123"/>
    </source>
</evidence>
<dbReference type="PANTHER" id="PTHR40621:SF6">
    <property type="entry name" value="AP-1-LIKE TRANSCRIPTION FACTOR YAP1-RELATED"/>
    <property type="match status" value="1"/>
</dbReference>
<dbReference type="SUPFAM" id="SSF57959">
    <property type="entry name" value="Leucine zipper domain"/>
    <property type="match status" value="1"/>
</dbReference>
<dbReference type="Gene3D" id="1.20.5.170">
    <property type="match status" value="1"/>
</dbReference>
<feature type="region of interest" description="Disordered" evidence="3">
    <location>
        <begin position="9"/>
        <end position="46"/>
    </location>
</feature>
<name>A0A9W9N7Y6_9EURO</name>
<dbReference type="GO" id="GO:0090575">
    <property type="term" value="C:RNA polymerase II transcription regulator complex"/>
    <property type="evidence" value="ECO:0007669"/>
    <property type="project" value="TreeGrafter"/>
</dbReference>
<keyword evidence="5" id="KW-1185">Reference proteome</keyword>
<dbReference type="AlphaFoldDB" id="A0A9W9N7Y6"/>
<dbReference type="InterPro" id="IPR046347">
    <property type="entry name" value="bZIP_sf"/>
</dbReference>
<evidence type="ECO:0000313" key="5">
    <source>
        <dbReference type="Proteomes" id="UP001150941"/>
    </source>
</evidence>
<comment type="subcellular location">
    <subcellularLocation>
        <location evidence="1">Nucleus</location>
    </subcellularLocation>
</comment>
<dbReference type="CDD" id="cd14688">
    <property type="entry name" value="bZIP_YAP"/>
    <property type="match status" value="1"/>
</dbReference>
<keyword evidence="2" id="KW-0539">Nucleus</keyword>
<dbReference type="EMBL" id="JAPQKS010000009">
    <property type="protein sequence ID" value="KAJ5214932.1"/>
    <property type="molecule type" value="Genomic_DNA"/>
</dbReference>
<accession>A0A9W9N7Y6</accession>
<dbReference type="GO" id="GO:0001228">
    <property type="term" value="F:DNA-binding transcription activator activity, RNA polymerase II-specific"/>
    <property type="evidence" value="ECO:0007669"/>
    <property type="project" value="TreeGrafter"/>
</dbReference>
<dbReference type="OrthoDB" id="2590011at2759"/>
<dbReference type="GeneID" id="83207210"/>
<gene>
    <name evidence="4" type="ORF">N7468_010611</name>
</gene>
<organism evidence="4 5">
    <name type="scientific">Penicillium chermesinum</name>
    <dbReference type="NCBI Taxonomy" id="63820"/>
    <lineage>
        <taxon>Eukaryota</taxon>
        <taxon>Fungi</taxon>
        <taxon>Dikarya</taxon>
        <taxon>Ascomycota</taxon>
        <taxon>Pezizomycotina</taxon>
        <taxon>Eurotiomycetes</taxon>
        <taxon>Eurotiomycetidae</taxon>
        <taxon>Eurotiales</taxon>
        <taxon>Aspergillaceae</taxon>
        <taxon>Penicillium</taxon>
    </lineage>
</organism>
<dbReference type="InterPro" id="IPR050936">
    <property type="entry name" value="AP-1-like"/>
</dbReference>
<reference evidence="4" key="1">
    <citation type="submission" date="2022-11" db="EMBL/GenBank/DDBJ databases">
        <authorList>
            <person name="Petersen C."/>
        </authorList>
    </citation>
    <scope>NUCLEOTIDE SEQUENCE</scope>
    <source>
        <strain evidence="4">IBT 19713</strain>
    </source>
</reference>
<protein>
    <recommendedName>
        <fullName evidence="6">BZIP domain-containing protein</fullName>
    </recommendedName>
</protein>
<dbReference type="GO" id="GO:0000976">
    <property type="term" value="F:transcription cis-regulatory region binding"/>
    <property type="evidence" value="ECO:0007669"/>
    <property type="project" value="InterPro"/>
</dbReference>
<evidence type="ECO:0000256" key="2">
    <source>
        <dbReference type="ARBA" id="ARBA00023242"/>
    </source>
</evidence>
<proteinExistence type="predicted"/>
<feature type="compositionally biased region" description="Basic and acidic residues" evidence="3">
    <location>
        <begin position="11"/>
        <end position="36"/>
    </location>
</feature>